<feature type="transmembrane region" description="Helical" evidence="8">
    <location>
        <begin position="402"/>
        <end position="425"/>
    </location>
</feature>
<dbReference type="InterPro" id="IPR011701">
    <property type="entry name" value="MFS"/>
</dbReference>
<dbReference type="Proteomes" id="UP000054279">
    <property type="component" value="Unassembled WGS sequence"/>
</dbReference>
<proteinExistence type="inferred from homology"/>
<feature type="transmembrane region" description="Helical" evidence="8">
    <location>
        <begin position="514"/>
        <end position="533"/>
    </location>
</feature>
<accession>A0A0C9UYA7</accession>
<dbReference type="SUPFAM" id="SSF103473">
    <property type="entry name" value="MFS general substrate transporter"/>
    <property type="match status" value="1"/>
</dbReference>
<dbReference type="Pfam" id="PF07690">
    <property type="entry name" value="MFS_1"/>
    <property type="match status" value="1"/>
</dbReference>
<dbReference type="AlphaFoldDB" id="A0A0C9UYA7"/>
<feature type="transmembrane region" description="Helical" evidence="8">
    <location>
        <begin position="115"/>
        <end position="133"/>
    </location>
</feature>
<dbReference type="PANTHER" id="PTHR23501">
    <property type="entry name" value="MAJOR FACILITATOR SUPERFAMILY"/>
    <property type="match status" value="1"/>
</dbReference>
<name>A0A0C9UYA7_SPHS4</name>
<dbReference type="EMBL" id="KN837148">
    <property type="protein sequence ID" value="KIJ39864.1"/>
    <property type="molecule type" value="Genomic_DNA"/>
</dbReference>
<comment type="similarity">
    <text evidence="2">Belongs to the major facilitator superfamily.</text>
</comment>
<dbReference type="GO" id="GO:0022857">
    <property type="term" value="F:transmembrane transporter activity"/>
    <property type="evidence" value="ECO:0007669"/>
    <property type="project" value="InterPro"/>
</dbReference>
<keyword evidence="11" id="KW-1185">Reference proteome</keyword>
<dbReference type="PRINTS" id="PR01036">
    <property type="entry name" value="TCRTETB"/>
</dbReference>
<keyword evidence="5 8" id="KW-1133">Transmembrane helix</keyword>
<dbReference type="Gene3D" id="1.20.1250.20">
    <property type="entry name" value="MFS general substrate transporter like domains"/>
    <property type="match status" value="1"/>
</dbReference>
<keyword evidence="4 8" id="KW-0812">Transmembrane</keyword>
<keyword evidence="6 8" id="KW-0472">Membrane</keyword>
<feature type="transmembrane region" description="Helical" evidence="8">
    <location>
        <begin position="203"/>
        <end position="225"/>
    </location>
</feature>
<dbReference type="GO" id="GO:0005886">
    <property type="term" value="C:plasma membrane"/>
    <property type="evidence" value="ECO:0007669"/>
    <property type="project" value="TreeGrafter"/>
</dbReference>
<feature type="region of interest" description="Disordered" evidence="7">
    <location>
        <begin position="563"/>
        <end position="596"/>
    </location>
</feature>
<dbReference type="OrthoDB" id="10021397at2759"/>
<dbReference type="GO" id="GO:0012505">
    <property type="term" value="C:endomembrane system"/>
    <property type="evidence" value="ECO:0007669"/>
    <property type="project" value="UniProtKB-SubCell"/>
</dbReference>
<comment type="subcellular location">
    <subcellularLocation>
        <location evidence="1">Endomembrane system</location>
        <topology evidence="1">Multi-pass membrane protein</topology>
    </subcellularLocation>
</comment>
<sequence>MVIEEAQATISHQAETEASTQTPRPQEAVSYNVELVDHTNLLPFRKVVIVFLGLSSCILVSTLDSTVVSTALPTITAFFHAGTISSWVPSATLLTSTAFQPIYGRLSDIFGRKATLTAAICLFMLGNLCAGFARNINQLIAFAAISGAGGGGIITVAQVVMSDVVSLRDRGKYQGIIGGFVALRYAIGPLIGGALAEKVTWRWCFWITLPLSAVSAGIILFVLPLKPVRGDLKDKLLSIDYMGTILTLGGCVLILLPLIWGGVTFPWVSGTVLGTLLGGIALVAIFCLWEWKGAKIPIVPMRIFRHATVCGVCITIFINGFIFWTSLFYLPQFFQTVVGYSPIRSGIFILPILIGQTVTSFLVGVLISKTGRYRAIVYSGFGLWAIGCGCLSTLNVKSSKAVQVVFMLLSGIGAGQTLQTTTVAVQASVARKDMSVVTAVRNFLRYVGGALSLAVASSIINNGLISRARSIGLPQSLLQEITADPTLLSKTQFNVTIKVRQQLLEGYNHGFRTLFILNASLAAFATTIAFVMIKHKELIRADDAQKMAESRKQEEIEMRAFTVQKSEGDSKEVATPRNDRPEITTRRIPPGEELEA</sequence>
<evidence type="ECO:0000256" key="3">
    <source>
        <dbReference type="ARBA" id="ARBA00022448"/>
    </source>
</evidence>
<keyword evidence="3" id="KW-0813">Transport</keyword>
<evidence type="ECO:0000256" key="7">
    <source>
        <dbReference type="SAM" id="MobiDB-lite"/>
    </source>
</evidence>
<evidence type="ECO:0000256" key="6">
    <source>
        <dbReference type="ARBA" id="ARBA00023136"/>
    </source>
</evidence>
<dbReference type="PROSITE" id="PS50850">
    <property type="entry name" value="MFS"/>
    <property type="match status" value="1"/>
</dbReference>
<protein>
    <recommendedName>
        <fullName evidence="9">Major facilitator superfamily (MFS) profile domain-containing protein</fullName>
    </recommendedName>
</protein>
<evidence type="ECO:0000256" key="5">
    <source>
        <dbReference type="ARBA" id="ARBA00022989"/>
    </source>
</evidence>
<evidence type="ECO:0000256" key="8">
    <source>
        <dbReference type="SAM" id="Phobius"/>
    </source>
</evidence>
<dbReference type="Gene3D" id="1.20.1720.10">
    <property type="entry name" value="Multidrug resistance protein D"/>
    <property type="match status" value="1"/>
</dbReference>
<evidence type="ECO:0000259" key="9">
    <source>
        <dbReference type="PROSITE" id="PS50850"/>
    </source>
</evidence>
<feature type="transmembrane region" description="Helical" evidence="8">
    <location>
        <begin position="446"/>
        <end position="465"/>
    </location>
</feature>
<dbReference type="InterPro" id="IPR036259">
    <property type="entry name" value="MFS_trans_sf"/>
</dbReference>
<dbReference type="FunFam" id="1.20.1720.10:FF:000013">
    <property type="entry name" value="Related to multidrug resistance proteins"/>
    <property type="match status" value="1"/>
</dbReference>
<feature type="compositionally biased region" description="Basic and acidic residues" evidence="7">
    <location>
        <begin position="566"/>
        <end position="585"/>
    </location>
</feature>
<dbReference type="CDD" id="cd17502">
    <property type="entry name" value="MFS_Azr1_MDR_like"/>
    <property type="match status" value="1"/>
</dbReference>
<feature type="transmembrane region" description="Helical" evidence="8">
    <location>
        <begin position="237"/>
        <end position="260"/>
    </location>
</feature>
<reference evidence="10 11" key="1">
    <citation type="submission" date="2014-06" db="EMBL/GenBank/DDBJ databases">
        <title>Evolutionary Origins and Diversification of the Mycorrhizal Mutualists.</title>
        <authorList>
            <consortium name="DOE Joint Genome Institute"/>
            <consortium name="Mycorrhizal Genomics Consortium"/>
            <person name="Kohler A."/>
            <person name="Kuo A."/>
            <person name="Nagy L.G."/>
            <person name="Floudas D."/>
            <person name="Copeland A."/>
            <person name="Barry K.W."/>
            <person name="Cichocki N."/>
            <person name="Veneault-Fourrey C."/>
            <person name="LaButti K."/>
            <person name="Lindquist E.A."/>
            <person name="Lipzen A."/>
            <person name="Lundell T."/>
            <person name="Morin E."/>
            <person name="Murat C."/>
            <person name="Riley R."/>
            <person name="Ohm R."/>
            <person name="Sun H."/>
            <person name="Tunlid A."/>
            <person name="Henrissat B."/>
            <person name="Grigoriev I.V."/>
            <person name="Hibbett D.S."/>
            <person name="Martin F."/>
        </authorList>
    </citation>
    <scope>NUCLEOTIDE SEQUENCE [LARGE SCALE GENOMIC DNA]</scope>
    <source>
        <strain evidence="10 11">SS14</strain>
    </source>
</reference>
<feature type="transmembrane region" description="Helical" evidence="8">
    <location>
        <begin position="303"/>
        <end position="327"/>
    </location>
</feature>
<feature type="transmembrane region" description="Helical" evidence="8">
    <location>
        <begin position="47"/>
        <end position="72"/>
    </location>
</feature>
<feature type="transmembrane region" description="Helical" evidence="8">
    <location>
        <begin position="139"/>
        <end position="161"/>
    </location>
</feature>
<evidence type="ECO:0000256" key="1">
    <source>
        <dbReference type="ARBA" id="ARBA00004127"/>
    </source>
</evidence>
<gene>
    <name evidence="10" type="ORF">M422DRAFT_230422</name>
</gene>
<evidence type="ECO:0000313" key="10">
    <source>
        <dbReference type="EMBL" id="KIJ39864.1"/>
    </source>
</evidence>
<dbReference type="HOGENOM" id="CLU_000960_22_0_1"/>
<feature type="domain" description="Major facilitator superfamily (MFS) profile" evidence="9">
    <location>
        <begin position="50"/>
        <end position="537"/>
    </location>
</feature>
<feature type="transmembrane region" description="Helical" evidence="8">
    <location>
        <begin position="272"/>
        <end position="291"/>
    </location>
</feature>
<evidence type="ECO:0000256" key="2">
    <source>
        <dbReference type="ARBA" id="ARBA00008335"/>
    </source>
</evidence>
<evidence type="ECO:0000313" key="11">
    <source>
        <dbReference type="Proteomes" id="UP000054279"/>
    </source>
</evidence>
<dbReference type="PANTHER" id="PTHR23501:SF189">
    <property type="entry name" value="DRUG TRANSPORTER, PUTATIVE (AFU_ORTHOLOGUE AFUA_4G03920)-RELATED"/>
    <property type="match status" value="1"/>
</dbReference>
<feature type="transmembrane region" description="Helical" evidence="8">
    <location>
        <begin position="347"/>
        <end position="368"/>
    </location>
</feature>
<feature type="transmembrane region" description="Helical" evidence="8">
    <location>
        <begin position="375"/>
        <end position="396"/>
    </location>
</feature>
<dbReference type="InterPro" id="IPR020846">
    <property type="entry name" value="MFS_dom"/>
</dbReference>
<evidence type="ECO:0000256" key="4">
    <source>
        <dbReference type="ARBA" id="ARBA00022692"/>
    </source>
</evidence>
<organism evidence="10 11">
    <name type="scientific">Sphaerobolus stellatus (strain SS14)</name>
    <dbReference type="NCBI Taxonomy" id="990650"/>
    <lineage>
        <taxon>Eukaryota</taxon>
        <taxon>Fungi</taxon>
        <taxon>Dikarya</taxon>
        <taxon>Basidiomycota</taxon>
        <taxon>Agaricomycotina</taxon>
        <taxon>Agaricomycetes</taxon>
        <taxon>Phallomycetidae</taxon>
        <taxon>Geastrales</taxon>
        <taxon>Sphaerobolaceae</taxon>
        <taxon>Sphaerobolus</taxon>
    </lineage>
</organism>